<accession>A0A1X7U893</accession>
<evidence type="ECO:0000313" key="2">
    <source>
        <dbReference type="EnsemblMetazoa" id="Aqu2.1.24152_001"/>
    </source>
</evidence>
<sequence>MRERGQGRIRSRLWQRQKTDAEDQAREYTPDKVSDFLASIKLGQTGQYAQAFLNEEINRSQRLSADRKVFSDIEAVIALTLWYI</sequence>
<evidence type="ECO:0000256" key="1">
    <source>
        <dbReference type="SAM" id="MobiDB-lite"/>
    </source>
</evidence>
<organism evidence="2">
    <name type="scientific">Amphimedon queenslandica</name>
    <name type="common">Sponge</name>
    <dbReference type="NCBI Taxonomy" id="400682"/>
    <lineage>
        <taxon>Eukaryota</taxon>
        <taxon>Metazoa</taxon>
        <taxon>Porifera</taxon>
        <taxon>Demospongiae</taxon>
        <taxon>Heteroscleromorpha</taxon>
        <taxon>Haplosclerida</taxon>
        <taxon>Niphatidae</taxon>
        <taxon>Amphimedon</taxon>
    </lineage>
</organism>
<proteinExistence type="predicted"/>
<reference evidence="2" key="1">
    <citation type="submission" date="2017-05" db="UniProtKB">
        <authorList>
            <consortium name="EnsemblMetazoa"/>
        </authorList>
    </citation>
    <scope>IDENTIFICATION</scope>
</reference>
<dbReference type="AlphaFoldDB" id="A0A1X7U893"/>
<feature type="region of interest" description="Disordered" evidence="1">
    <location>
        <begin position="1"/>
        <end position="27"/>
    </location>
</feature>
<feature type="compositionally biased region" description="Basic and acidic residues" evidence="1">
    <location>
        <begin position="17"/>
        <end position="27"/>
    </location>
</feature>
<dbReference type="InParanoid" id="A0A1X7U893"/>
<protein>
    <submittedName>
        <fullName evidence="2">Uncharacterized protein</fullName>
    </submittedName>
</protein>
<dbReference type="EnsemblMetazoa" id="Aqu2.1.24152_001">
    <property type="protein sequence ID" value="Aqu2.1.24152_001"/>
    <property type="gene ID" value="Aqu2.1.24152"/>
</dbReference>
<name>A0A1X7U893_AMPQE</name>